<organism evidence="3 4">
    <name type="scientific">Ostreococcus tauri</name>
    <name type="common">Marine green alga</name>
    <dbReference type="NCBI Taxonomy" id="70448"/>
    <lineage>
        <taxon>Eukaryota</taxon>
        <taxon>Viridiplantae</taxon>
        <taxon>Chlorophyta</taxon>
        <taxon>Mamiellophyceae</taxon>
        <taxon>Mamiellales</taxon>
        <taxon>Bathycoccaceae</taxon>
        <taxon>Ostreococcus</taxon>
    </lineage>
</organism>
<dbReference type="SUPFAM" id="SSF50978">
    <property type="entry name" value="WD40 repeat-like"/>
    <property type="match status" value="1"/>
</dbReference>
<proteinExistence type="predicted"/>
<feature type="region of interest" description="Disordered" evidence="2">
    <location>
        <begin position="991"/>
        <end position="1010"/>
    </location>
</feature>
<dbReference type="STRING" id="70448.A0A096P8N7"/>
<dbReference type="SUPFAM" id="SSF48371">
    <property type="entry name" value="ARM repeat"/>
    <property type="match status" value="1"/>
</dbReference>
<name>A0A096P8N7_OSTTA</name>
<dbReference type="GO" id="GO:0005737">
    <property type="term" value="C:cytoplasm"/>
    <property type="evidence" value="ECO:0007669"/>
    <property type="project" value="TreeGrafter"/>
</dbReference>
<evidence type="ECO:0000313" key="4">
    <source>
        <dbReference type="Proteomes" id="UP000009170"/>
    </source>
</evidence>
<keyword evidence="1" id="KW-0853">WD repeat</keyword>
<dbReference type="OrthoDB" id="553292at2759"/>
<dbReference type="PANTHER" id="PTHR44099">
    <property type="entry name" value="RABCONNECTIN-3B, ISOFORM A"/>
    <property type="match status" value="1"/>
</dbReference>
<gene>
    <name evidence="3" type="ORF">OT_ostta16g01320</name>
</gene>
<dbReference type="AlphaFoldDB" id="A0A096P8N7"/>
<reference evidence="3 4" key="2">
    <citation type="journal article" date="2014" name="BMC Genomics">
        <title>An improved genome of the model marine alga Ostreococcus tauri unfolds by assessing Illumina de novo assemblies.</title>
        <authorList>
            <person name="Blanc-Mathieu R."/>
            <person name="Verhelst B."/>
            <person name="Derelle E."/>
            <person name="Rombauts S."/>
            <person name="Bouget F.Y."/>
            <person name="Carre I."/>
            <person name="Chateau A."/>
            <person name="Eyre-Walker A."/>
            <person name="Grimsley N."/>
            <person name="Moreau H."/>
            <person name="Piegu B."/>
            <person name="Rivals E."/>
            <person name="Schackwitz W."/>
            <person name="Van de Peer Y."/>
            <person name="Piganeau G."/>
        </authorList>
    </citation>
    <scope>NUCLEOTIDE SEQUENCE [LARGE SCALE GENOMIC DNA]</scope>
    <source>
        <strain evidence="4">OTTH 0595 / CCAP 157/2 / RCC745</strain>
    </source>
</reference>
<dbReference type="Gene3D" id="2.130.10.10">
    <property type="entry name" value="YVTN repeat-like/Quinoprotein amine dehydrogenase"/>
    <property type="match status" value="1"/>
</dbReference>
<dbReference type="InterPro" id="IPR015943">
    <property type="entry name" value="WD40/YVTN_repeat-like_dom_sf"/>
</dbReference>
<dbReference type="FunCoup" id="A0A096P8N7">
    <property type="interactions" value="497"/>
</dbReference>
<dbReference type="PANTHER" id="PTHR44099:SF4">
    <property type="entry name" value="RABCONNECTIN-3B, ISOFORM A"/>
    <property type="match status" value="1"/>
</dbReference>
<reference evidence="4" key="1">
    <citation type="journal article" date="2006" name="Proc. Natl. Acad. Sci. U.S.A.">
        <title>Genome analysis of the smallest free-living eukaryote Ostreococcus tauri unveils many unique features.</title>
        <authorList>
            <person name="Derelle E."/>
            <person name="Ferraz C."/>
            <person name="Rombauts S."/>
            <person name="Rouze P."/>
            <person name="Worden A.Z."/>
            <person name="Robbens S."/>
            <person name="Partensky F."/>
            <person name="Degroeve S."/>
            <person name="Echeynie S."/>
            <person name="Cooke R."/>
            <person name="Saeys Y."/>
            <person name="Wuyts J."/>
            <person name="Jabbari K."/>
            <person name="Bowler C."/>
            <person name="Panaud O."/>
            <person name="Piegu B."/>
            <person name="Ball S.G."/>
            <person name="Ral J.-P."/>
            <person name="Bouget F.-Y."/>
            <person name="Piganeau G."/>
            <person name="De Baets B."/>
            <person name="Picard A."/>
            <person name="Delseny M."/>
            <person name="Demaille J."/>
            <person name="Van de Peer Y."/>
            <person name="Moreau H."/>
        </authorList>
    </citation>
    <scope>NUCLEOTIDE SEQUENCE [LARGE SCALE GENOMIC DNA]</scope>
    <source>
        <strain evidence="4">OTTH 0595 / CCAP 157/2 / RCC745</strain>
    </source>
</reference>
<evidence type="ECO:0000313" key="3">
    <source>
        <dbReference type="EMBL" id="CEG00344.1"/>
    </source>
</evidence>
<feature type="repeat" description="WD" evidence="1">
    <location>
        <begin position="360"/>
        <end position="404"/>
    </location>
</feature>
<feature type="compositionally biased region" description="Basic and acidic residues" evidence="2">
    <location>
        <begin position="991"/>
        <end position="1001"/>
    </location>
</feature>
<accession>A0A096P8N7</accession>
<evidence type="ECO:0000256" key="2">
    <source>
        <dbReference type="SAM" id="MobiDB-lite"/>
    </source>
</evidence>
<dbReference type="InterPro" id="IPR036322">
    <property type="entry name" value="WD40_repeat_dom_sf"/>
</dbReference>
<dbReference type="Proteomes" id="UP000009170">
    <property type="component" value="Unassembled WGS sequence"/>
</dbReference>
<feature type="repeat" description="WD" evidence="1">
    <location>
        <begin position="454"/>
        <end position="487"/>
    </location>
</feature>
<protein>
    <submittedName>
        <fullName evidence="3">Quinoprotein amine dehydrogenase, beta chain-like</fullName>
    </submittedName>
</protein>
<keyword evidence="4" id="KW-1185">Reference proteome</keyword>
<feature type="region of interest" description="Disordered" evidence="2">
    <location>
        <begin position="32"/>
        <end position="65"/>
    </location>
</feature>
<dbReference type="EMBL" id="CAID01000016">
    <property type="protein sequence ID" value="CEG00344.1"/>
    <property type="molecule type" value="Genomic_DNA"/>
</dbReference>
<comment type="caution">
    <text evidence="3">The sequence shown here is derived from an EMBL/GenBank/DDBJ whole genome shotgun (WGS) entry which is preliminary data.</text>
</comment>
<dbReference type="InParanoid" id="A0A096P8N7"/>
<dbReference type="InterPro" id="IPR001680">
    <property type="entry name" value="WD40_rpt"/>
</dbReference>
<sequence>MARRRDVASARWCEVPFAHAVTVVVGDEMASATTSTARGGSRGEDEARARSGAMASRGMDGTVEGGDESFDVERWAWTGARDGGIVRWALDKGAARRAGSAGAANYCSGHDDAVVRFVKASRAMVSVDAAGAMCAWDRRTGRCLHKRATPRGEVRAVCETAVECGEEGTEGVALIVSVESRGEQCSVVDPLGSGSVSLGIPQDFGIVAEIFVDASGTLSVRSVDGRTHSWPKVDALVTHESVHPPNRNTSAFDLTGWGSITKVTSELISETNASENFNHEVDTPFGRVHVRGDEANCVLSVNDCSFSLSDRWNSTPGLVVTSCAPAKGGAYAPESYIYGYSDGTICSCPLYGSSTTSAKFSGHDGAVLSLLDWVDGQNENFLISGGKDGTVRAWDYRVSKNVAILRHHQGPVRWILSAPKSAREVSWNNIFITIGDDGVLGLVSAETWAVNFIMPGNGVAVKELVWNAPRGALAVLSKDGSLHVWDILTGVLERHLIGAAAGVMLNSLREGSFHILLHGAVGLAQRQWRFTRKRLRPLTWRCMQANIFGLTVHTDALLEPVRAGLPSHGVKRRISNLVPSATSSIAKTFVDEEVRALHLFLGTLLNTNDSIVTDDVLAIFFAENYRSSSVSLHSCEGAATFNLPGVRGSKDVNVDREIRILTIAVIIRIIQVSESLSISSYCALINAIEESIGQVDDTDLVFFAGSCMSPVECIRQASRRLLSVSVKKSLPTTFKSLAPTNLFGCEQYKRWDRLASGEFMQGLLGLIISSVVCFIPNKGVHDSWKIAVSNSLLEALSLPDKNVVFTAASLLTEGIKLANWSSCLSDPNKSLEEVFTLCSTMMSSATSPTESMIAREALSDLLSAFALVSPPFFFSHMNNRFRTLDPDHPAHVLAFMALIRVAQTHVKTLQTHAVYMMETIMLALNPSNLILRKNCQQTVYVLLTELGKSSSMAFHRETQRFVTAIHGAVKNGTVMTVYDLHSATKWRNLEDSHTDSYDRSSETSSADWSDPLSLLSPEKHVKHSSNVLVNHAGSALATDTGQLSVKAVSFDAEGNQVAAYLDKLSFVYVWDLTTSWRHTFARGTLPLGTSHYMPCVPSEAPLDDATLGGSGESSIECSLKFVKSRQIHLVHGEVDMVFSFV</sequence>
<dbReference type="KEGG" id="ota:OT_ostta16g01320"/>
<feature type="compositionally biased region" description="Low complexity" evidence="2">
    <location>
        <begin position="50"/>
        <end position="59"/>
    </location>
</feature>
<dbReference type="InterPro" id="IPR049916">
    <property type="entry name" value="WDR72-like"/>
</dbReference>
<evidence type="ECO:0000256" key="1">
    <source>
        <dbReference type="PROSITE-ProRule" id="PRU00221"/>
    </source>
</evidence>
<dbReference type="RefSeq" id="XP_022840332.1">
    <property type="nucleotide sequence ID" value="XM_022985532.1"/>
</dbReference>
<dbReference type="InterPro" id="IPR016024">
    <property type="entry name" value="ARM-type_fold"/>
</dbReference>
<dbReference type="SMART" id="SM00320">
    <property type="entry name" value="WD40"/>
    <property type="match status" value="4"/>
</dbReference>
<dbReference type="GeneID" id="9833018"/>
<dbReference type="PROSITE" id="PS50082">
    <property type="entry name" value="WD_REPEATS_2"/>
    <property type="match status" value="2"/>
</dbReference>